<proteinExistence type="predicted"/>
<dbReference type="GO" id="GO:0016787">
    <property type="term" value="F:hydrolase activity"/>
    <property type="evidence" value="ECO:0007669"/>
    <property type="project" value="InterPro"/>
</dbReference>
<dbReference type="Gene3D" id="3.40.50.1820">
    <property type="entry name" value="alpha/beta hydrolase"/>
    <property type="match status" value="1"/>
</dbReference>
<dbReference type="Pfam" id="PF01738">
    <property type="entry name" value="DLH"/>
    <property type="match status" value="1"/>
</dbReference>
<evidence type="ECO:0000313" key="2">
    <source>
        <dbReference type="EMBL" id="ORY05577.1"/>
    </source>
</evidence>
<name>A0A1Y1Z6F2_9PLEO</name>
<comment type="caution">
    <text evidence="2">The sequence shown here is derived from an EMBL/GenBank/DDBJ whole genome shotgun (WGS) entry which is preliminary data.</text>
</comment>
<evidence type="ECO:0000313" key="3">
    <source>
        <dbReference type="Proteomes" id="UP000193144"/>
    </source>
</evidence>
<dbReference type="PANTHER" id="PTHR17630">
    <property type="entry name" value="DIENELACTONE HYDROLASE"/>
    <property type="match status" value="1"/>
</dbReference>
<dbReference type="InterPro" id="IPR002925">
    <property type="entry name" value="Dienelactn_hydro"/>
</dbReference>
<dbReference type="Proteomes" id="UP000193144">
    <property type="component" value="Unassembled WGS sequence"/>
</dbReference>
<keyword evidence="3" id="KW-1185">Reference proteome</keyword>
<protein>
    <submittedName>
        <fullName evidence="2">Endo-1,3-1,4-beta-D-glucanase</fullName>
    </submittedName>
</protein>
<accession>A0A1Y1Z6F2</accession>
<evidence type="ECO:0000259" key="1">
    <source>
        <dbReference type="Pfam" id="PF01738"/>
    </source>
</evidence>
<dbReference type="STRING" id="1231657.A0A1Y1Z6F2"/>
<dbReference type="EMBL" id="MCFA01000124">
    <property type="protein sequence ID" value="ORY05577.1"/>
    <property type="molecule type" value="Genomic_DNA"/>
</dbReference>
<dbReference type="OrthoDB" id="10019231at2759"/>
<organism evidence="2 3">
    <name type="scientific">Clohesyomyces aquaticus</name>
    <dbReference type="NCBI Taxonomy" id="1231657"/>
    <lineage>
        <taxon>Eukaryota</taxon>
        <taxon>Fungi</taxon>
        <taxon>Dikarya</taxon>
        <taxon>Ascomycota</taxon>
        <taxon>Pezizomycotina</taxon>
        <taxon>Dothideomycetes</taxon>
        <taxon>Pleosporomycetidae</taxon>
        <taxon>Pleosporales</taxon>
        <taxon>Lindgomycetaceae</taxon>
        <taxon>Clohesyomyces</taxon>
    </lineage>
</organism>
<dbReference type="AlphaFoldDB" id="A0A1Y1Z6F2"/>
<sequence>MASECCKTGFRWNGEPTGTETTVAKNKAYVTGTSKSVAIILIHDIFGWTFKNLRLLADHFAEEANATVYVPDLQVAPLFGGEIPATTEMMDDEEQRNKFDFAVFVQKHGKQVRWPEIEACAQALKSEFPKVGAIGYCYGAWACFKLAADPSLIDAVSVAHPSLLENNEIDGLKVPVQIVAPENDFVFTSELKEYSNKVIPTLGIPYEYVYFPGVSHGFAARGDVNDKVQKEALERAKRSAVNFFNEFLH</sequence>
<dbReference type="PANTHER" id="PTHR17630:SF55">
    <property type="entry name" value="DIENELACTONE HYDROLASE FAMILY PROTEIN (AFU_ORTHOLOGUE AFUA_1G01900)"/>
    <property type="match status" value="1"/>
</dbReference>
<dbReference type="InterPro" id="IPR029058">
    <property type="entry name" value="AB_hydrolase_fold"/>
</dbReference>
<dbReference type="SUPFAM" id="SSF53474">
    <property type="entry name" value="alpha/beta-Hydrolases"/>
    <property type="match status" value="1"/>
</dbReference>
<reference evidence="2 3" key="1">
    <citation type="submission" date="2016-07" db="EMBL/GenBank/DDBJ databases">
        <title>Pervasive Adenine N6-methylation of Active Genes in Fungi.</title>
        <authorList>
            <consortium name="DOE Joint Genome Institute"/>
            <person name="Mondo S.J."/>
            <person name="Dannebaum R.O."/>
            <person name="Kuo R.C."/>
            <person name="Labutti K."/>
            <person name="Haridas S."/>
            <person name="Kuo A."/>
            <person name="Salamov A."/>
            <person name="Ahrendt S.R."/>
            <person name="Lipzen A."/>
            <person name="Sullivan W."/>
            <person name="Andreopoulos W.B."/>
            <person name="Clum A."/>
            <person name="Lindquist E."/>
            <person name="Daum C."/>
            <person name="Ramamoorthy G.K."/>
            <person name="Gryganskyi A."/>
            <person name="Culley D."/>
            <person name="Magnuson J.K."/>
            <person name="James T.Y."/>
            <person name="O'Malley M.A."/>
            <person name="Stajich J.E."/>
            <person name="Spatafora J.W."/>
            <person name="Visel A."/>
            <person name="Grigoriev I.V."/>
        </authorList>
    </citation>
    <scope>NUCLEOTIDE SEQUENCE [LARGE SCALE GENOMIC DNA]</scope>
    <source>
        <strain evidence="2 3">CBS 115471</strain>
    </source>
</reference>
<feature type="domain" description="Dienelactone hydrolase" evidence="1">
    <location>
        <begin position="31"/>
        <end position="247"/>
    </location>
</feature>
<gene>
    <name evidence="2" type="ORF">BCR34DRAFT_604499</name>
</gene>